<dbReference type="SUPFAM" id="SSF51069">
    <property type="entry name" value="Carbonic anhydrase"/>
    <property type="match status" value="1"/>
</dbReference>
<accession>A0AA40B1T4</accession>
<keyword evidence="12" id="KW-1185">Reference proteome</keyword>
<sequence>MFFQPTLLLLSLIAPAALGHEHYGTTLYPRAEGGAAAPKFGYHGLDGPLNWYSLDKDANELCAKGTHQSPINVAGSACAATPSSLSIKIPAAPHGAELENLGTTVDVTTNGTLLNAGKKSDLVQFHFHTPSEHAVDGKYYPMEVHFVFQAADASISVVGFLIELGPLDPLLGAVLAGLPYIPFTGNVTHTKPLDFTALEKHFASSGTYQYAGSLTTPPCSEGVSWTLSCKPLSVDVAGYEAITDLIKFNARYTQNNEGVNLLEHSALEQVLARIN</sequence>
<dbReference type="PROSITE" id="PS51144">
    <property type="entry name" value="ALPHA_CA_2"/>
    <property type="match status" value="1"/>
</dbReference>
<evidence type="ECO:0000256" key="7">
    <source>
        <dbReference type="ARBA" id="ARBA00023239"/>
    </source>
</evidence>
<organism evidence="11 12">
    <name type="scientific">Lasiosphaeris hirsuta</name>
    <dbReference type="NCBI Taxonomy" id="260670"/>
    <lineage>
        <taxon>Eukaryota</taxon>
        <taxon>Fungi</taxon>
        <taxon>Dikarya</taxon>
        <taxon>Ascomycota</taxon>
        <taxon>Pezizomycotina</taxon>
        <taxon>Sordariomycetes</taxon>
        <taxon>Sordariomycetidae</taxon>
        <taxon>Sordariales</taxon>
        <taxon>Lasiosphaeriaceae</taxon>
        <taxon>Lasiosphaeris</taxon>
    </lineage>
</organism>
<keyword evidence="7 9" id="KW-0456">Lyase</keyword>
<dbReference type="PROSITE" id="PS00162">
    <property type="entry name" value="ALPHA_CA_1"/>
    <property type="match status" value="1"/>
</dbReference>
<dbReference type="GO" id="GO:0004089">
    <property type="term" value="F:carbonate dehydratase activity"/>
    <property type="evidence" value="ECO:0007669"/>
    <property type="project" value="UniProtKB-UniRule"/>
</dbReference>
<evidence type="ECO:0000256" key="4">
    <source>
        <dbReference type="ARBA" id="ARBA00012925"/>
    </source>
</evidence>
<feature type="chain" id="PRO_5041489436" description="Carbonic anhydrase" evidence="9">
    <location>
        <begin position="20"/>
        <end position="275"/>
    </location>
</feature>
<evidence type="ECO:0000313" key="12">
    <source>
        <dbReference type="Proteomes" id="UP001172102"/>
    </source>
</evidence>
<dbReference type="PANTHER" id="PTHR18952:SF265">
    <property type="entry name" value="CARBONIC ANHYDRASE"/>
    <property type="match status" value="1"/>
</dbReference>
<evidence type="ECO:0000256" key="5">
    <source>
        <dbReference type="ARBA" id="ARBA00022723"/>
    </source>
</evidence>
<dbReference type="PANTHER" id="PTHR18952">
    <property type="entry name" value="CARBONIC ANHYDRASE"/>
    <property type="match status" value="1"/>
</dbReference>
<dbReference type="InterPro" id="IPR041891">
    <property type="entry name" value="Alpha_CA_prokaryot-like"/>
</dbReference>
<protein>
    <recommendedName>
        <fullName evidence="4 9">Carbonic anhydrase</fullName>
        <ecNumber evidence="4 9">4.2.1.1</ecNumber>
    </recommendedName>
</protein>
<keyword evidence="5 9" id="KW-0479">Metal-binding</keyword>
<dbReference type="Gene3D" id="3.10.200.10">
    <property type="entry name" value="Alpha carbonic anhydrase"/>
    <property type="match status" value="1"/>
</dbReference>
<evidence type="ECO:0000256" key="9">
    <source>
        <dbReference type="RuleBase" id="RU367011"/>
    </source>
</evidence>
<keyword evidence="6 9" id="KW-0862">Zinc</keyword>
<dbReference type="Proteomes" id="UP001172102">
    <property type="component" value="Unassembled WGS sequence"/>
</dbReference>
<comment type="similarity">
    <text evidence="3 9">Belongs to the alpha-carbonic anhydrase family.</text>
</comment>
<dbReference type="CDD" id="cd03124">
    <property type="entry name" value="alpha_CA_prokaryotic_like"/>
    <property type="match status" value="1"/>
</dbReference>
<comment type="caution">
    <text evidence="11">The sequence shown here is derived from an EMBL/GenBank/DDBJ whole genome shotgun (WGS) entry which is preliminary data.</text>
</comment>
<gene>
    <name evidence="11" type="ORF">B0H67DRAFT_599027</name>
</gene>
<dbReference type="GO" id="GO:0008270">
    <property type="term" value="F:zinc ion binding"/>
    <property type="evidence" value="ECO:0007669"/>
    <property type="project" value="UniProtKB-UniRule"/>
</dbReference>
<dbReference type="EMBL" id="JAUKUA010000002">
    <property type="protein sequence ID" value="KAK0726117.1"/>
    <property type="molecule type" value="Genomic_DNA"/>
</dbReference>
<comment type="function">
    <text evidence="2 9">Reversible hydration of carbon dioxide.</text>
</comment>
<reference evidence="11" key="1">
    <citation type="submission" date="2023-06" db="EMBL/GenBank/DDBJ databases">
        <title>Genome-scale phylogeny and comparative genomics of the fungal order Sordariales.</title>
        <authorList>
            <consortium name="Lawrence Berkeley National Laboratory"/>
            <person name="Hensen N."/>
            <person name="Bonometti L."/>
            <person name="Westerberg I."/>
            <person name="Brannstrom I.O."/>
            <person name="Guillou S."/>
            <person name="Cros-Aarteil S."/>
            <person name="Calhoun S."/>
            <person name="Haridas S."/>
            <person name="Kuo A."/>
            <person name="Mondo S."/>
            <person name="Pangilinan J."/>
            <person name="Riley R."/>
            <person name="Labutti K."/>
            <person name="Andreopoulos B."/>
            <person name="Lipzen A."/>
            <person name="Chen C."/>
            <person name="Yanf M."/>
            <person name="Daum C."/>
            <person name="Ng V."/>
            <person name="Clum A."/>
            <person name="Steindorff A."/>
            <person name="Ohm R."/>
            <person name="Martin F."/>
            <person name="Silar P."/>
            <person name="Natvig D."/>
            <person name="Lalanne C."/>
            <person name="Gautier V."/>
            <person name="Ament-Velasquez S.L."/>
            <person name="Kruys A."/>
            <person name="Hutchinson M.I."/>
            <person name="Powell A.J."/>
            <person name="Barry K."/>
            <person name="Miller A.N."/>
            <person name="Grigoriev I.V."/>
            <person name="Debuchy R."/>
            <person name="Gladieux P."/>
            <person name="Thoren M.H."/>
            <person name="Johannesson H."/>
        </authorList>
    </citation>
    <scope>NUCLEOTIDE SEQUENCE</scope>
    <source>
        <strain evidence="11">SMH4607-1</strain>
    </source>
</reference>
<dbReference type="SMART" id="SM01057">
    <property type="entry name" value="Carb_anhydrase"/>
    <property type="match status" value="1"/>
</dbReference>
<dbReference type="InterPro" id="IPR001148">
    <property type="entry name" value="CA_dom"/>
</dbReference>
<dbReference type="InterPro" id="IPR018338">
    <property type="entry name" value="Carbonic_anhydrase_a-class_CS"/>
</dbReference>
<keyword evidence="9" id="KW-0732">Signal</keyword>
<feature type="signal peptide" evidence="9">
    <location>
        <begin position="1"/>
        <end position="19"/>
    </location>
</feature>
<evidence type="ECO:0000259" key="10">
    <source>
        <dbReference type="PROSITE" id="PS51144"/>
    </source>
</evidence>
<evidence type="ECO:0000256" key="3">
    <source>
        <dbReference type="ARBA" id="ARBA00010718"/>
    </source>
</evidence>
<feature type="domain" description="Alpha-carbonic anhydrase" evidence="10">
    <location>
        <begin position="38"/>
        <end position="275"/>
    </location>
</feature>
<dbReference type="AlphaFoldDB" id="A0AA40B1T4"/>
<evidence type="ECO:0000256" key="2">
    <source>
        <dbReference type="ARBA" id="ARBA00002904"/>
    </source>
</evidence>
<evidence type="ECO:0000256" key="8">
    <source>
        <dbReference type="ARBA" id="ARBA00048348"/>
    </source>
</evidence>
<comment type="catalytic activity">
    <reaction evidence="8 9">
        <text>hydrogencarbonate + H(+) = CO2 + H2O</text>
        <dbReference type="Rhea" id="RHEA:10748"/>
        <dbReference type="ChEBI" id="CHEBI:15377"/>
        <dbReference type="ChEBI" id="CHEBI:15378"/>
        <dbReference type="ChEBI" id="CHEBI:16526"/>
        <dbReference type="ChEBI" id="CHEBI:17544"/>
        <dbReference type="EC" id="4.2.1.1"/>
    </reaction>
</comment>
<dbReference type="EC" id="4.2.1.1" evidence="4 9"/>
<evidence type="ECO:0000313" key="11">
    <source>
        <dbReference type="EMBL" id="KAK0726117.1"/>
    </source>
</evidence>
<dbReference type="InterPro" id="IPR036398">
    <property type="entry name" value="CA_dom_sf"/>
</dbReference>
<proteinExistence type="inferred from homology"/>
<dbReference type="Pfam" id="PF00194">
    <property type="entry name" value="Carb_anhydrase"/>
    <property type="match status" value="1"/>
</dbReference>
<comment type="cofactor">
    <cofactor evidence="1 9">
        <name>Zn(2+)</name>
        <dbReference type="ChEBI" id="CHEBI:29105"/>
    </cofactor>
</comment>
<evidence type="ECO:0000256" key="1">
    <source>
        <dbReference type="ARBA" id="ARBA00001947"/>
    </source>
</evidence>
<name>A0AA40B1T4_9PEZI</name>
<dbReference type="InterPro" id="IPR023561">
    <property type="entry name" value="Carbonic_anhydrase_a-class"/>
</dbReference>
<evidence type="ECO:0000256" key="6">
    <source>
        <dbReference type="ARBA" id="ARBA00022833"/>
    </source>
</evidence>